<organism evidence="3 4">
    <name type="scientific">Triparma verrucosa</name>
    <dbReference type="NCBI Taxonomy" id="1606542"/>
    <lineage>
        <taxon>Eukaryota</taxon>
        <taxon>Sar</taxon>
        <taxon>Stramenopiles</taxon>
        <taxon>Ochrophyta</taxon>
        <taxon>Bolidophyceae</taxon>
        <taxon>Parmales</taxon>
        <taxon>Triparmaceae</taxon>
        <taxon>Triparma</taxon>
    </lineage>
</organism>
<name>A0A9W7C1D1_9STRA</name>
<dbReference type="PANTHER" id="PTHR33987:SF1">
    <property type="entry name" value="CALCINEURIN-LIKE METALLO-PHOSPHOESTERASE SUPERFAMILY PROTEIN"/>
    <property type="match status" value="1"/>
</dbReference>
<feature type="transmembrane region" description="Helical" evidence="1">
    <location>
        <begin position="445"/>
        <end position="475"/>
    </location>
</feature>
<gene>
    <name evidence="3" type="ORF">TrVE_jg8339</name>
</gene>
<keyword evidence="1" id="KW-0812">Transmembrane</keyword>
<keyword evidence="4" id="KW-1185">Reference proteome</keyword>
<dbReference type="EMBL" id="BRXX01000208">
    <property type="protein sequence ID" value="GMH97905.1"/>
    <property type="molecule type" value="Genomic_DNA"/>
</dbReference>
<dbReference type="PANTHER" id="PTHR33987">
    <property type="entry name" value="CALCINEURIN-LIKE METALLO-PHOSPHOESTERASE SUPERFAMILY PROTEIN"/>
    <property type="match status" value="1"/>
</dbReference>
<keyword evidence="1" id="KW-1133">Transmembrane helix</keyword>
<sequence>MKLSPLVSPSILFASCNNPLIPITGGVEKLWRSMNTHNASAFVWGGDAVYGDRLEIQYRNDSIFPKPKRVEATENRLKYLYSHLLSTNHYYPIPSAYHFGTVDDHDFGKNNGDKYFSIKSKSASAFVDFVDQSNAGLNVKEDIGRVRAEAGQGVYGLKVFSYQKNSAPVVYPEEAEGYPSDVPDSNNTVAIFYLDCRSNKDPWPKGFDFLLQKGLGLDMLGETQWNWLEENLKKSNARVNIILNGLQVLSQSRVPNGNLAEDWEKFPDSRNRLLNSVLNSGVRAPILLTGDVHMSQLLRVTCTSPSRNSSSRTLYELTTSGITHSWSTFFSPQAEHREFWYYFYLCFLSRNFMHLSHLVMPWNEINIDSSTGKMDYSIELNYAKFDFGEIEEGRVKAQVITPAGVAIEKIFDLADIDPIPANHDENENDYDCVPYRGEVKVLHLLFGYVITVGFLILFAFLPVFGMIGGGLYLFWRLSVSAMNIMTITIERKKHKFE</sequence>
<dbReference type="InterPro" id="IPR029052">
    <property type="entry name" value="Metallo-depent_PP-like"/>
</dbReference>
<accession>A0A9W7C1D1</accession>
<dbReference type="AlphaFoldDB" id="A0A9W7C1D1"/>
<feature type="domain" description="PhoD-like phosphatase metallophosphatase" evidence="2">
    <location>
        <begin position="189"/>
        <end position="324"/>
    </location>
</feature>
<protein>
    <recommendedName>
        <fullName evidence="2">PhoD-like phosphatase metallophosphatase domain-containing protein</fullName>
    </recommendedName>
</protein>
<dbReference type="PROSITE" id="PS51257">
    <property type="entry name" value="PROKAR_LIPOPROTEIN"/>
    <property type="match status" value="1"/>
</dbReference>
<dbReference type="CDD" id="cd07389">
    <property type="entry name" value="MPP_PhoD"/>
    <property type="match status" value="1"/>
</dbReference>
<dbReference type="Proteomes" id="UP001165160">
    <property type="component" value="Unassembled WGS sequence"/>
</dbReference>
<dbReference type="InterPro" id="IPR018946">
    <property type="entry name" value="PhoD-like_MPP"/>
</dbReference>
<proteinExistence type="predicted"/>
<evidence type="ECO:0000256" key="1">
    <source>
        <dbReference type="SAM" id="Phobius"/>
    </source>
</evidence>
<evidence type="ECO:0000313" key="3">
    <source>
        <dbReference type="EMBL" id="GMH97905.1"/>
    </source>
</evidence>
<evidence type="ECO:0000259" key="2">
    <source>
        <dbReference type="Pfam" id="PF09423"/>
    </source>
</evidence>
<dbReference type="Pfam" id="PF09423">
    <property type="entry name" value="PhoD"/>
    <property type="match status" value="1"/>
</dbReference>
<dbReference type="Gene3D" id="3.60.21.70">
    <property type="entry name" value="PhoD-like phosphatase"/>
    <property type="match status" value="1"/>
</dbReference>
<keyword evidence="1" id="KW-0472">Membrane</keyword>
<dbReference type="InterPro" id="IPR038607">
    <property type="entry name" value="PhoD-like_sf"/>
</dbReference>
<dbReference type="SUPFAM" id="SSF56300">
    <property type="entry name" value="Metallo-dependent phosphatases"/>
    <property type="match status" value="1"/>
</dbReference>
<comment type="caution">
    <text evidence="3">The sequence shown here is derived from an EMBL/GenBank/DDBJ whole genome shotgun (WGS) entry which is preliminary data.</text>
</comment>
<evidence type="ECO:0000313" key="4">
    <source>
        <dbReference type="Proteomes" id="UP001165160"/>
    </source>
</evidence>
<reference evidence="4" key="1">
    <citation type="journal article" date="2023" name="Commun. Biol.">
        <title>Genome analysis of Parmales, the sister group of diatoms, reveals the evolutionary specialization of diatoms from phago-mixotrophs to photoautotrophs.</title>
        <authorList>
            <person name="Ban H."/>
            <person name="Sato S."/>
            <person name="Yoshikawa S."/>
            <person name="Yamada K."/>
            <person name="Nakamura Y."/>
            <person name="Ichinomiya M."/>
            <person name="Sato N."/>
            <person name="Blanc-Mathieu R."/>
            <person name="Endo H."/>
            <person name="Kuwata A."/>
            <person name="Ogata H."/>
        </authorList>
    </citation>
    <scope>NUCLEOTIDE SEQUENCE [LARGE SCALE GENOMIC DNA]</scope>
    <source>
        <strain evidence="4">NIES 3699</strain>
    </source>
</reference>